<dbReference type="STRING" id="153721.MYP_3318"/>
<dbReference type="GO" id="GO:0031410">
    <property type="term" value="C:cytoplasmic vesicle"/>
    <property type="evidence" value="ECO:0007669"/>
    <property type="project" value="TreeGrafter"/>
</dbReference>
<dbReference type="Proteomes" id="UP000030185">
    <property type="component" value="Unassembled WGS sequence"/>
</dbReference>
<dbReference type="Gene3D" id="2.60.40.10">
    <property type="entry name" value="Immunoglobulins"/>
    <property type="match status" value="2"/>
</dbReference>
<reference evidence="2 3" key="1">
    <citation type="submission" date="2014-09" db="EMBL/GenBank/DDBJ databases">
        <title>Sporocytophaga myxococcoides PG-01 genome sequencing.</title>
        <authorList>
            <person name="Liu L."/>
            <person name="Gao P.J."/>
            <person name="Chen G.J."/>
            <person name="Wang L.S."/>
        </authorList>
    </citation>
    <scope>NUCLEOTIDE SEQUENCE [LARGE SCALE GENOMIC DNA]</scope>
    <source>
        <strain evidence="2 3">PG-01</strain>
    </source>
</reference>
<dbReference type="NCBIfam" id="TIGR04183">
    <property type="entry name" value="Por_Secre_tail"/>
    <property type="match status" value="1"/>
</dbReference>
<organism evidence="2 3">
    <name type="scientific">Sporocytophaga myxococcoides</name>
    <dbReference type="NCBI Taxonomy" id="153721"/>
    <lineage>
        <taxon>Bacteria</taxon>
        <taxon>Pseudomonadati</taxon>
        <taxon>Bacteroidota</taxon>
        <taxon>Cytophagia</taxon>
        <taxon>Cytophagales</taxon>
        <taxon>Cytophagaceae</taxon>
        <taxon>Sporocytophaga</taxon>
    </lineage>
</organism>
<name>A0A098LI06_9BACT</name>
<evidence type="ECO:0000259" key="1">
    <source>
        <dbReference type="SMART" id="SM00089"/>
    </source>
</evidence>
<dbReference type="SUPFAM" id="SSF49299">
    <property type="entry name" value="PKD domain"/>
    <property type="match status" value="2"/>
</dbReference>
<dbReference type="InterPro" id="IPR035986">
    <property type="entry name" value="PKD_dom_sf"/>
</dbReference>
<dbReference type="eggNOG" id="COG3291">
    <property type="taxonomic scope" value="Bacteria"/>
</dbReference>
<evidence type="ECO:0000313" key="3">
    <source>
        <dbReference type="Proteomes" id="UP000030185"/>
    </source>
</evidence>
<proteinExistence type="predicted"/>
<dbReference type="Pfam" id="PF22352">
    <property type="entry name" value="K319L-like_PKD"/>
    <property type="match status" value="2"/>
</dbReference>
<dbReference type="InterPro" id="IPR022409">
    <property type="entry name" value="PKD/Chitinase_dom"/>
</dbReference>
<dbReference type="InterPro" id="IPR013783">
    <property type="entry name" value="Ig-like_fold"/>
</dbReference>
<dbReference type="InterPro" id="IPR026444">
    <property type="entry name" value="Secre_tail"/>
</dbReference>
<dbReference type="eggNOG" id="COG3386">
    <property type="taxonomic scope" value="Bacteria"/>
</dbReference>
<accession>A0A098LI06</accession>
<evidence type="ECO:0000313" key="2">
    <source>
        <dbReference type="EMBL" id="GAL86089.1"/>
    </source>
</evidence>
<dbReference type="Pfam" id="PF18962">
    <property type="entry name" value="Por_Secre_tail"/>
    <property type="match status" value="1"/>
</dbReference>
<dbReference type="PANTHER" id="PTHR46182">
    <property type="entry name" value="FI19480P1"/>
    <property type="match status" value="1"/>
</dbReference>
<comment type="caution">
    <text evidence="2">The sequence shown here is derived from an EMBL/GenBank/DDBJ whole genome shotgun (WGS) entry which is preliminary data.</text>
</comment>
<dbReference type="GO" id="GO:0016020">
    <property type="term" value="C:membrane"/>
    <property type="evidence" value="ECO:0007669"/>
    <property type="project" value="TreeGrafter"/>
</dbReference>
<dbReference type="InterPro" id="IPR029865">
    <property type="entry name" value="KIAA0319-like"/>
</dbReference>
<feature type="domain" description="PKD/Chitinase" evidence="1">
    <location>
        <begin position="768"/>
        <end position="858"/>
    </location>
</feature>
<dbReference type="AlphaFoldDB" id="A0A098LI06"/>
<keyword evidence="3" id="KW-1185">Reference proteome</keyword>
<dbReference type="eggNOG" id="COG1520">
    <property type="taxonomic scope" value="Bacteria"/>
</dbReference>
<dbReference type="SMART" id="SM00089">
    <property type="entry name" value="PKD"/>
    <property type="match status" value="1"/>
</dbReference>
<gene>
    <name evidence="2" type="ORF">MYP_3318</name>
</gene>
<protein>
    <recommendedName>
        <fullName evidence="1">PKD/Chitinase domain-containing protein</fullName>
    </recommendedName>
</protein>
<sequence>MHQIAAAQPVVVKNIPGNSYGFFEALDYLYFFHNDSLWKSNGAAGGTVFVKDLGGKGIVYSTHPYGQDRYRQKPFAINKAFFFTTENGANVSLWRSNGTSGGTAAIATYNNIKPLGVLNNEFYFGAQSGGTSNLYKVSTGNPVLLKTINLSPYPQLVPSFPSFENFWFISDDHEVVNGLLMFQVMGNSGPELWKTNGTIAGTVKVKGFQTPYNLNQFTNVDGLLYFQFRVSNSQYPGAEDVELWKSNATAAGTERVTSFQLDYDDLNDLTSYQGKLYFIVNSYSRYMFYVTNGTAQGTQLVTDFGPENETHIIGEVNNLLAINTLFESVSGSIYRSNGTIIGTERVSFTTGSNFTIVGNTLLFTDHINHDPGGGPETPEDRNQLWQSDLTSVNTKPVKNIFPGTSFRDSDNLTNVNGALFFTTPDNLQLKLLKYNPLAPSANKAFFTVVNAVTDEDRAWLRKGDTIVVIPGEGINIRFNPVKNPKSVRFFLNGSAFITENTVPFALAGDNSGNYNIWNASKGHYTLIARQYSGTNASGKLIASDTVQFFLDKLPLPPLVNAGPDQTLNSVSATTLSGTAISQEGSISSVFWSLQSSPGGFVSPVITNPNSLSTTVSELILPGTYIFRLTVTSSEGAVNIDEVSVTVSGQAMGSFSLINADTDQSVFNNFQEGHIFYLSHYSTSNFNIVASTIPGTVGSVRFEYDGKVSIENSAPYALYGDVNGNFNPGPLTLGTHIISATPYSGPNATGVKGLTRTVKFQVMISFPPYANAGHDKEIVLPNNSVVLDGDAYDRDGTIQSVQWSFISGPATNFTMSNSNSLNLSLSGFTVPGTYQFRLTVLDNTGLTYSDNVIVDVIASATQAVVSLTLINADNDTDIMTITNGTMIDRTMLPTLNLNVRANTNPATISSVRFQMDGTFNRVESTVPYAMFGDNNGNYNSGNFTLGSHTLTATPYEGASGSGTVGTPLTVNFSVINSAARISNEYAIRSVCYPNPSSDIFHISIPATESVEAMVDIYDNRGKFLTNLFTGAVQMGEDLSISWNVSDQKPGVYLMKVIMGDKVFTEKLVVK</sequence>
<dbReference type="EMBL" id="BBLT01000006">
    <property type="protein sequence ID" value="GAL86089.1"/>
    <property type="molecule type" value="Genomic_DNA"/>
</dbReference>
<dbReference type="PANTHER" id="PTHR46182:SF2">
    <property type="entry name" value="FI19480P1"/>
    <property type="match status" value="1"/>
</dbReference>